<gene>
    <name evidence="1" type="ORF">AZE42_00473</name>
</gene>
<comment type="caution">
    <text evidence="1">The sequence shown here is derived from an EMBL/GenBank/DDBJ whole genome shotgun (WGS) entry which is preliminary data.</text>
</comment>
<organism evidence="1 2">
    <name type="scientific">Rhizopogon vesiculosus</name>
    <dbReference type="NCBI Taxonomy" id="180088"/>
    <lineage>
        <taxon>Eukaryota</taxon>
        <taxon>Fungi</taxon>
        <taxon>Dikarya</taxon>
        <taxon>Basidiomycota</taxon>
        <taxon>Agaricomycotina</taxon>
        <taxon>Agaricomycetes</taxon>
        <taxon>Agaricomycetidae</taxon>
        <taxon>Boletales</taxon>
        <taxon>Suillineae</taxon>
        <taxon>Rhizopogonaceae</taxon>
        <taxon>Rhizopogon</taxon>
    </lineage>
</organism>
<reference evidence="1 2" key="1">
    <citation type="submission" date="2016-03" db="EMBL/GenBank/DDBJ databases">
        <title>Comparative genomics of the ectomycorrhizal sister species Rhizopogon vinicolor and Rhizopogon vesiculosus (Basidiomycota: Boletales) reveals a divergence of the mating type B locus.</title>
        <authorList>
            <person name="Mujic A.B."/>
            <person name="Kuo A."/>
            <person name="Tritt A."/>
            <person name="Lipzen A."/>
            <person name="Chen C."/>
            <person name="Johnson J."/>
            <person name="Sharma A."/>
            <person name="Barry K."/>
            <person name="Grigoriev I.V."/>
            <person name="Spatafora J.W."/>
        </authorList>
    </citation>
    <scope>NUCLEOTIDE SEQUENCE [LARGE SCALE GENOMIC DNA]</scope>
    <source>
        <strain evidence="1 2">AM-OR11-056</strain>
    </source>
</reference>
<evidence type="ECO:0000313" key="1">
    <source>
        <dbReference type="EMBL" id="OJA19326.1"/>
    </source>
</evidence>
<dbReference type="EMBL" id="LVVM01001096">
    <property type="protein sequence ID" value="OJA19326.1"/>
    <property type="molecule type" value="Genomic_DNA"/>
</dbReference>
<protein>
    <submittedName>
        <fullName evidence="1">Uncharacterized protein</fullName>
    </submittedName>
</protein>
<keyword evidence="2" id="KW-1185">Reference proteome</keyword>
<dbReference type="Proteomes" id="UP000183567">
    <property type="component" value="Unassembled WGS sequence"/>
</dbReference>
<dbReference type="AlphaFoldDB" id="A0A1J8QCE4"/>
<name>A0A1J8QCE4_9AGAM</name>
<proteinExistence type="predicted"/>
<sequence>MGAHLVFRSMSINTIFS</sequence>
<evidence type="ECO:0000313" key="2">
    <source>
        <dbReference type="Proteomes" id="UP000183567"/>
    </source>
</evidence>
<accession>A0A1J8QCE4</accession>